<evidence type="ECO:0000313" key="2">
    <source>
        <dbReference type="Proteomes" id="UP000053989"/>
    </source>
</evidence>
<organism evidence="1 2">
    <name type="scientific">Scleroderma citrinum Foug A</name>
    <dbReference type="NCBI Taxonomy" id="1036808"/>
    <lineage>
        <taxon>Eukaryota</taxon>
        <taxon>Fungi</taxon>
        <taxon>Dikarya</taxon>
        <taxon>Basidiomycota</taxon>
        <taxon>Agaricomycotina</taxon>
        <taxon>Agaricomycetes</taxon>
        <taxon>Agaricomycetidae</taxon>
        <taxon>Boletales</taxon>
        <taxon>Sclerodermatineae</taxon>
        <taxon>Sclerodermataceae</taxon>
        <taxon>Scleroderma</taxon>
    </lineage>
</organism>
<sequence length="324" mass="36641">MQCTGGMQIRSAAMHTFTMSTRTLLPRTSLNSSKWFQCSWTLQGLIAPRDIEFVDSRWNKIGNKTNMISTLTDITGIRQDVLTHGLPPPHHSHRPSVAQIMSWAASRQTRRVEDQAYSLIGLFGTPMVIQYGEKENAFQRLQEAIIVEYNDHTIFAWFDHVRRGSVLADSPSCFLGSCDVIRLDPSVAFAPKCPPDIAHLRSFQVTEKGIEIWLPVTRRPGSGNHVQAKLACCRKGNPNLLSINLSVALHDYDDLFIRDTDSDILSKKPVFPADDQTRLSLSNMYRDWTHLLAMHPTLSVPYSTEYPNGPRMWMAGLRYKKGVL</sequence>
<dbReference type="AlphaFoldDB" id="A0A0C3A491"/>
<reference evidence="1 2" key="1">
    <citation type="submission" date="2014-04" db="EMBL/GenBank/DDBJ databases">
        <authorList>
            <consortium name="DOE Joint Genome Institute"/>
            <person name="Kuo A."/>
            <person name="Kohler A."/>
            <person name="Nagy L.G."/>
            <person name="Floudas D."/>
            <person name="Copeland A."/>
            <person name="Barry K.W."/>
            <person name="Cichocki N."/>
            <person name="Veneault-Fourrey C."/>
            <person name="LaButti K."/>
            <person name="Lindquist E.A."/>
            <person name="Lipzen A."/>
            <person name="Lundell T."/>
            <person name="Morin E."/>
            <person name="Murat C."/>
            <person name="Sun H."/>
            <person name="Tunlid A."/>
            <person name="Henrissat B."/>
            <person name="Grigoriev I.V."/>
            <person name="Hibbett D.S."/>
            <person name="Martin F."/>
            <person name="Nordberg H.P."/>
            <person name="Cantor M.N."/>
            <person name="Hua S.X."/>
        </authorList>
    </citation>
    <scope>NUCLEOTIDE SEQUENCE [LARGE SCALE GENOMIC DNA]</scope>
    <source>
        <strain evidence="1 2">Foug A</strain>
    </source>
</reference>
<keyword evidence="2" id="KW-1185">Reference proteome</keyword>
<dbReference type="Proteomes" id="UP000053989">
    <property type="component" value="Unassembled WGS sequence"/>
</dbReference>
<dbReference type="EMBL" id="KN822009">
    <property type="protein sequence ID" value="KIM68488.1"/>
    <property type="molecule type" value="Genomic_DNA"/>
</dbReference>
<reference evidence="2" key="2">
    <citation type="submission" date="2015-01" db="EMBL/GenBank/DDBJ databases">
        <title>Evolutionary Origins and Diversification of the Mycorrhizal Mutualists.</title>
        <authorList>
            <consortium name="DOE Joint Genome Institute"/>
            <consortium name="Mycorrhizal Genomics Consortium"/>
            <person name="Kohler A."/>
            <person name="Kuo A."/>
            <person name="Nagy L.G."/>
            <person name="Floudas D."/>
            <person name="Copeland A."/>
            <person name="Barry K.W."/>
            <person name="Cichocki N."/>
            <person name="Veneault-Fourrey C."/>
            <person name="LaButti K."/>
            <person name="Lindquist E.A."/>
            <person name="Lipzen A."/>
            <person name="Lundell T."/>
            <person name="Morin E."/>
            <person name="Murat C."/>
            <person name="Riley R."/>
            <person name="Ohm R."/>
            <person name="Sun H."/>
            <person name="Tunlid A."/>
            <person name="Henrissat B."/>
            <person name="Grigoriev I.V."/>
            <person name="Hibbett D.S."/>
            <person name="Martin F."/>
        </authorList>
    </citation>
    <scope>NUCLEOTIDE SEQUENCE [LARGE SCALE GENOMIC DNA]</scope>
    <source>
        <strain evidence="2">Foug A</strain>
    </source>
</reference>
<dbReference type="HOGENOM" id="CLU_858318_0_0_1"/>
<gene>
    <name evidence="1" type="ORF">SCLCIDRAFT_1184296</name>
</gene>
<protein>
    <recommendedName>
        <fullName evidence="3">Heterokaryon incompatibility domain-containing protein</fullName>
    </recommendedName>
</protein>
<dbReference type="STRING" id="1036808.A0A0C3A491"/>
<dbReference type="InParanoid" id="A0A0C3A491"/>
<dbReference type="PANTHER" id="PTHR10622">
    <property type="entry name" value="HET DOMAIN-CONTAINING PROTEIN"/>
    <property type="match status" value="1"/>
</dbReference>
<evidence type="ECO:0000313" key="1">
    <source>
        <dbReference type="EMBL" id="KIM68488.1"/>
    </source>
</evidence>
<evidence type="ECO:0008006" key="3">
    <source>
        <dbReference type="Google" id="ProtNLM"/>
    </source>
</evidence>
<proteinExistence type="predicted"/>
<dbReference type="PANTHER" id="PTHR10622:SF10">
    <property type="entry name" value="HET DOMAIN-CONTAINING PROTEIN"/>
    <property type="match status" value="1"/>
</dbReference>
<name>A0A0C3A491_9AGAM</name>
<accession>A0A0C3A491</accession>